<dbReference type="InterPro" id="IPR025423">
    <property type="entry name" value="TMEM205-like"/>
</dbReference>
<comment type="subcellular location">
    <subcellularLocation>
        <location evidence="1">Membrane</location>
    </subcellularLocation>
</comment>
<keyword evidence="4 5" id="KW-0472">Membrane</keyword>
<dbReference type="AlphaFoldDB" id="A0A212L5K4"/>
<proteinExistence type="predicted"/>
<feature type="transmembrane region" description="Helical" evidence="5">
    <location>
        <begin position="12"/>
        <end position="37"/>
    </location>
</feature>
<protein>
    <recommendedName>
        <fullName evidence="6">TMEM205-like domain-containing protein</fullName>
    </recommendedName>
</protein>
<evidence type="ECO:0000256" key="3">
    <source>
        <dbReference type="ARBA" id="ARBA00022989"/>
    </source>
</evidence>
<sequence>MPFDLLTVVRAVHVLVVTFWIGGIFYVTFVLHPAIIRAAPPEGRHKLFKAMHHPFGKLTRWSIVLVGLTGLYMLAEMDMWERFLDPHSWYLHLMVLVWGFEAFMRFVYGPLHMHPRNDRWAETRPDAVFAGMVQRQRVLGLVSIPAILAAVMGAHGYLPF</sequence>
<accession>A0A212L5K4</accession>
<evidence type="ECO:0000256" key="2">
    <source>
        <dbReference type="ARBA" id="ARBA00022692"/>
    </source>
</evidence>
<keyword evidence="3 5" id="KW-1133">Transmembrane helix</keyword>
<gene>
    <name evidence="7" type="ORF">KL86PLE_100738</name>
</gene>
<dbReference type="Pfam" id="PF13664">
    <property type="entry name" value="DUF4149"/>
    <property type="match status" value="1"/>
</dbReference>
<reference evidence="7" key="1">
    <citation type="submission" date="2016-08" db="EMBL/GenBank/DDBJ databases">
        <authorList>
            <person name="Seilhamer J.J."/>
        </authorList>
    </citation>
    <scope>NUCLEOTIDE SEQUENCE</scope>
    <source>
        <strain evidence="7">86</strain>
    </source>
</reference>
<keyword evidence="2 5" id="KW-0812">Transmembrane</keyword>
<dbReference type="GO" id="GO:0016020">
    <property type="term" value="C:membrane"/>
    <property type="evidence" value="ECO:0007669"/>
    <property type="project" value="UniProtKB-SubCell"/>
</dbReference>
<feature type="domain" description="TMEM205-like" evidence="6">
    <location>
        <begin position="15"/>
        <end position="112"/>
    </location>
</feature>
<dbReference type="EMBL" id="FMJD01000002">
    <property type="protein sequence ID" value="SCM72862.1"/>
    <property type="molecule type" value="Genomic_DNA"/>
</dbReference>
<feature type="transmembrane region" description="Helical" evidence="5">
    <location>
        <begin position="87"/>
        <end position="108"/>
    </location>
</feature>
<feature type="transmembrane region" description="Helical" evidence="5">
    <location>
        <begin position="58"/>
        <end position="75"/>
    </location>
</feature>
<feature type="transmembrane region" description="Helical" evidence="5">
    <location>
        <begin position="138"/>
        <end position="158"/>
    </location>
</feature>
<evidence type="ECO:0000256" key="4">
    <source>
        <dbReference type="ARBA" id="ARBA00023136"/>
    </source>
</evidence>
<dbReference type="RefSeq" id="WP_288199372.1">
    <property type="nucleotide sequence ID" value="NZ_LT608334.1"/>
</dbReference>
<evidence type="ECO:0000256" key="5">
    <source>
        <dbReference type="SAM" id="Phobius"/>
    </source>
</evidence>
<name>A0A212L5K4_9HYPH</name>
<evidence type="ECO:0000256" key="1">
    <source>
        <dbReference type="ARBA" id="ARBA00004370"/>
    </source>
</evidence>
<evidence type="ECO:0000313" key="7">
    <source>
        <dbReference type="EMBL" id="SCM72862.1"/>
    </source>
</evidence>
<organism evidence="7">
    <name type="scientific">uncultured Pleomorphomonas sp</name>
    <dbReference type="NCBI Taxonomy" id="442121"/>
    <lineage>
        <taxon>Bacteria</taxon>
        <taxon>Pseudomonadati</taxon>
        <taxon>Pseudomonadota</taxon>
        <taxon>Alphaproteobacteria</taxon>
        <taxon>Hyphomicrobiales</taxon>
        <taxon>Pleomorphomonadaceae</taxon>
        <taxon>Pleomorphomonas</taxon>
        <taxon>environmental samples</taxon>
    </lineage>
</organism>
<evidence type="ECO:0000259" key="6">
    <source>
        <dbReference type="Pfam" id="PF13664"/>
    </source>
</evidence>